<dbReference type="InterPro" id="IPR036291">
    <property type="entry name" value="NAD(P)-bd_dom_sf"/>
</dbReference>
<evidence type="ECO:0000313" key="5">
    <source>
        <dbReference type="Proteomes" id="UP000326029"/>
    </source>
</evidence>
<evidence type="ECO:0000313" key="4">
    <source>
        <dbReference type="EMBL" id="QEV35728.1"/>
    </source>
</evidence>
<gene>
    <name evidence="4" type="ORF">CP977_29070</name>
    <name evidence="3" type="ORF">GCM10010497_16720</name>
</gene>
<protein>
    <submittedName>
        <fullName evidence="4">SDR family oxidoreductase</fullName>
    </submittedName>
</protein>
<dbReference type="GeneID" id="95457817"/>
<name>A0AAV4KE31_9ACTN</name>
<accession>A0AAV4KE31</accession>
<reference evidence="3 6" key="1">
    <citation type="journal article" date="2014" name="Int. J. Syst. Evol. Microbiol.">
        <title>Complete genome sequence of Corynebacterium casei LMG S-19264T (=DSM 44701T), isolated from a smear-ripened cheese.</title>
        <authorList>
            <consortium name="US DOE Joint Genome Institute (JGI-PGF)"/>
            <person name="Walter F."/>
            <person name="Albersmeier A."/>
            <person name="Kalinowski J."/>
            <person name="Ruckert C."/>
        </authorList>
    </citation>
    <scope>NUCLEOTIDE SEQUENCE [LARGE SCALE GENOMIC DNA]</scope>
    <source>
        <strain evidence="3 6">JCM 4205</strain>
    </source>
</reference>
<reference evidence="3" key="3">
    <citation type="submission" date="2023-08" db="EMBL/GenBank/DDBJ databases">
        <authorList>
            <person name="Sun Q."/>
            <person name="Ohkuma M."/>
        </authorList>
    </citation>
    <scope>NUCLEOTIDE SEQUENCE</scope>
    <source>
        <strain evidence="3">JCM 4205</strain>
    </source>
</reference>
<dbReference type="Gene3D" id="3.40.50.720">
    <property type="entry name" value="NAD(P)-binding Rossmann-like Domain"/>
    <property type="match status" value="1"/>
</dbReference>
<sequence length="317" mass="30929">MRILVLGAGGYLGGHVTERLRALPGARVLVGGRSPGADVAVDLAADRPRLLAGALAKAAPDAVVNCAGATGGDAVTLAEVNARGPAALCAALRAAAPGARLVHLGSAAEYGAGTPGLRVAESEPCAPAGPYGATKLAGTVAVASSGLDAVVLRVGNPVGAGAPATGLPGRVAALLAEVADPGDPEGELRLGDLSAYRDFVDVRDVARAVELAATAPGPLPPVLNVGGGEALPVRELVRRLADAAGFRGRIAETGGDGNGSGGGGGSERSARVSWQCSDISAAAAALGWAPAHALDASVAALWEARSRSFVPDGVAAP</sequence>
<dbReference type="AlphaFoldDB" id="A0AAV4KE31"/>
<evidence type="ECO:0000256" key="1">
    <source>
        <dbReference type="ARBA" id="ARBA00007637"/>
    </source>
</evidence>
<dbReference type="SUPFAM" id="SSF51735">
    <property type="entry name" value="NAD(P)-binding Rossmann-fold domains"/>
    <property type="match status" value="1"/>
</dbReference>
<dbReference type="RefSeq" id="WP_152371059.1">
    <property type="nucleotide sequence ID" value="NZ_BMSJ01000002.1"/>
</dbReference>
<dbReference type="CDD" id="cd08946">
    <property type="entry name" value="SDR_e"/>
    <property type="match status" value="1"/>
</dbReference>
<dbReference type="Proteomes" id="UP000326029">
    <property type="component" value="Chromosome"/>
</dbReference>
<evidence type="ECO:0000313" key="3">
    <source>
        <dbReference type="EMBL" id="GGR15089.1"/>
    </source>
</evidence>
<dbReference type="InterPro" id="IPR001509">
    <property type="entry name" value="Epimerase_deHydtase"/>
</dbReference>
<evidence type="ECO:0000313" key="6">
    <source>
        <dbReference type="Proteomes" id="UP000642014"/>
    </source>
</evidence>
<dbReference type="Proteomes" id="UP000642014">
    <property type="component" value="Unassembled WGS sequence"/>
</dbReference>
<evidence type="ECO:0000259" key="2">
    <source>
        <dbReference type="Pfam" id="PF01370"/>
    </source>
</evidence>
<dbReference type="EMBL" id="CP023693">
    <property type="protein sequence ID" value="QEV35728.1"/>
    <property type="molecule type" value="Genomic_DNA"/>
</dbReference>
<proteinExistence type="inferred from homology"/>
<reference evidence="4 5" key="2">
    <citation type="submission" date="2017-09" db="EMBL/GenBank/DDBJ databases">
        <authorList>
            <person name="Lee N."/>
            <person name="Cho B.-K."/>
        </authorList>
    </citation>
    <scope>NUCLEOTIDE SEQUENCE [LARGE SCALE GENOMIC DNA]</scope>
    <source>
        <strain evidence="4 5">ATCC 19740</strain>
    </source>
</reference>
<comment type="similarity">
    <text evidence="1">Belongs to the NAD(P)-dependent epimerase/dehydratase family.</text>
</comment>
<dbReference type="Pfam" id="PF01370">
    <property type="entry name" value="Epimerase"/>
    <property type="match status" value="1"/>
</dbReference>
<dbReference type="EMBL" id="BMSJ01000002">
    <property type="protein sequence ID" value="GGR15089.1"/>
    <property type="molecule type" value="Genomic_DNA"/>
</dbReference>
<organism evidence="3 6">
    <name type="scientific">Streptomyces cinereoruber</name>
    <dbReference type="NCBI Taxonomy" id="67260"/>
    <lineage>
        <taxon>Bacteria</taxon>
        <taxon>Bacillati</taxon>
        <taxon>Actinomycetota</taxon>
        <taxon>Actinomycetes</taxon>
        <taxon>Kitasatosporales</taxon>
        <taxon>Streptomycetaceae</taxon>
        <taxon>Streptomyces</taxon>
    </lineage>
</organism>
<dbReference type="PANTHER" id="PTHR43000">
    <property type="entry name" value="DTDP-D-GLUCOSE 4,6-DEHYDRATASE-RELATED"/>
    <property type="match status" value="1"/>
</dbReference>
<feature type="domain" description="NAD-dependent epimerase/dehydratase" evidence="2">
    <location>
        <begin position="3"/>
        <end position="226"/>
    </location>
</feature>
<keyword evidence="5" id="KW-1185">Reference proteome</keyword>